<dbReference type="GO" id="GO:0016020">
    <property type="term" value="C:membrane"/>
    <property type="evidence" value="ECO:0007669"/>
    <property type="project" value="InterPro"/>
</dbReference>
<gene>
    <name evidence="7" type="ORF">E7272_06575</name>
</gene>
<dbReference type="Gene3D" id="3.30.450.20">
    <property type="entry name" value="PAS domain"/>
    <property type="match status" value="2"/>
</dbReference>
<dbReference type="GO" id="GO:0004888">
    <property type="term" value="F:transmembrane signaling receptor activity"/>
    <property type="evidence" value="ECO:0007669"/>
    <property type="project" value="InterPro"/>
</dbReference>
<evidence type="ECO:0000256" key="3">
    <source>
        <dbReference type="PROSITE-ProRule" id="PRU00284"/>
    </source>
</evidence>
<dbReference type="PANTHER" id="PTHR32089:SF112">
    <property type="entry name" value="LYSOZYME-LIKE PROTEIN-RELATED"/>
    <property type="match status" value="1"/>
</dbReference>
<evidence type="ECO:0000259" key="5">
    <source>
        <dbReference type="PROSITE" id="PS50111"/>
    </source>
</evidence>
<dbReference type="PRINTS" id="PR00260">
    <property type="entry name" value="CHEMTRNSDUCR"/>
</dbReference>
<evidence type="ECO:0000313" key="7">
    <source>
        <dbReference type="EMBL" id="MBE5919495.1"/>
    </source>
</evidence>
<keyword evidence="1 3" id="KW-0807">Transducer</keyword>
<evidence type="ECO:0000256" key="4">
    <source>
        <dbReference type="SAM" id="Phobius"/>
    </source>
</evidence>
<evidence type="ECO:0000259" key="6">
    <source>
        <dbReference type="PROSITE" id="PS50885"/>
    </source>
</evidence>
<feature type="domain" description="Methyl-accepting transducer" evidence="5">
    <location>
        <begin position="384"/>
        <end position="627"/>
    </location>
</feature>
<keyword evidence="4" id="KW-0812">Transmembrane</keyword>
<dbReference type="Pfam" id="PF00015">
    <property type="entry name" value="MCPsignal"/>
    <property type="match status" value="1"/>
</dbReference>
<dbReference type="InterPro" id="IPR004090">
    <property type="entry name" value="Chemotax_Me-accpt_rcpt"/>
</dbReference>
<evidence type="ECO:0000313" key="8">
    <source>
        <dbReference type="Proteomes" id="UP000766246"/>
    </source>
</evidence>
<keyword evidence="4" id="KW-0472">Membrane</keyword>
<comment type="caution">
    <text evidence="7">The sequence shown here is derived from an EMBL/GenBank/DDBJ whole genome shotgun (WGS) entry which is preliminary data.</text>
</comment>
<accession>A0A927UBN2</accession>
<evidence type="ECO:0000256" key="1">
    <source>
        <dbReference type="ARBA" id="ARBA00023224"/>
    </source>
</evidence>
<proteinExistence type="inferred from homology"/>
<dbReference type="SMART" id="SM00283">
    <property type="entry name" value="MA"/>
    <property type="match status" value="1"/>
</dbReference>
<keyword evidence="4" id="KW-1133">Transmembrane helix</keyword>
<evidence type="ECO:0000256" key="2">
    <source>
        <dbReference type="ARBA" id="ARBA00029447"/>
    </source>
</evidence>
<feature type="transmembrane region" description="Helical" evidence="4">
    <location>
        <begin position="289"/>
        <end position="312"/>
    </location>
</feature>
<feature type="domain" description="HAMP" evidence="6">
    <location>
        <begin position="313"/>
        <end position="365"/>
    </location>
</feature>
<organism evidence="7 8">
    <name type="scientific">Pseudobutyrivibrio ruminis</name>
    <dbReference type="NCBI Taxonomy" id="46206"/>
    <lineage>
        <taxon>Bacteria</taxon>
        <taxon>Bacillati</taxon>
        <taxon>Bacillota</taxon>
        <taxon>Clostridia</taxon>
        <taxon>Lachnospirales</taxon>
        <taxon>Lachnospiraceae</taxon>
        <taxon>Pseudobutyrivibrio</taxon>
    </lineage>
</organism>
<reference evidence="7" key="1">
    <citation type="submission" date="2019-04" db="EMBL/GenBank/DDBJ databases">
        <title>Evolution of Biomass-Degrading Anaerobic Consortia Revealed by Metagenomics.</title>
        <authorList>
            <person name="Peng X."/>
        </authorList>
    </citation>
    <scope>NUCLEOTIDE SEQUENCE</scope>
    <source>
        <strain evidence="7">SIG311</strain>
    </source>
</reference>
<dbReference type="AlphaFoldDB" id="A0A927UBN2"/>
<name>A0A927UBN2_9FIRM</name>
<dbReference type="SUPFAM" id="SSF58104">
    <property type="entry name" value="Methyl-accepting chemotaxis protein (MCP) signaling domain"/>
    <property type="match status" value="1"/>
</dbReference>
<dbReference type="GO" id="GO:0006935">
    <property type="term" value="P:chemotaxis"/>
    <property type="evidence" value="ECO:0007669"/>
    <property type="project" value="InterPro"/>
</dbReference>
<dbReference type="GO" id="GO:0007165">
    <property type="term" value="P:signal transduction"/>
    <property type="evidence" value="ECO:0007669"/>
    <property type="project" value="UniProtKB-KW"/>
</dbReference>
<dbReference type="InterPro" id="IPR004089">
    <property type="entry name" value="MCPsignal_dom"/>
</dbReference>
<dbReference type="PROSITE" id="PS50111">
    <property type="entry name" value="CHEMOTAXIS_TRANSDUC_2"/>
    <property type="match status" value="1"/>
</dbReference>
<dbReference type="Gene3D" id="1.10.8.500">
    <property type="entry name" value="HAMP domain in histidine kinase"/>
    <property type="match status" value="1"/>
</dbReference>
<sequence length="678" mass="72943">MEDAMAKQVKEKKEKVRKIKDKLLLLIIPAVIVMIIVLVVISSMLSKNSMQEMAQANLESSIGNQADNISSWLSENLENFAAVKKGIEGMQPDDEVLVQYLTSYVGSNTNSPNGVYVASNTGAVFCGNGADISISNPTEQQWFKEGLSRVNMAYGRPYKNADGQYVISASGIIKSNGDDIRVAAADVTLDQITIIVNSGVKMKNASSFLVDTDDMMILAHRDDSLVSTTISDSSNDPIIKGAYKKISAGDYTTEEISGYTVAFSEISGTNWVLVSYIADSIILADIQKLGLILFGVGAIAVVLITIMISVIIGRVVRPIASITQNISAMSDGDFTIEVAKESNDEIGVMGEQVGRFVVLMRKMLSSISDESDKLKLESDNSDRVSKDMFDASQSQENAMVNLKNTVDELALAVNEIAENATTLAMVVSDTRENSNQANESMKETVEISKQGRADMEQLSIAMEGIKNSNDALVDSINQVGKASEEITKIVGLIAEIADETNLLSLNASIEAARAGEAGKGFAVVATEIGKLAQTSADSADNIASLINDVGKAIDSVVAQAENSARNIEANSELIGTAVETFDKIYKNIEKSNELLDLMIQDVQKVDEVSTNVAAISEEQAASADEILETSKHMVEQAQSITASSQDVADNSHELANTSQTLTDYVQQFKIVKEDDYES</sequence>
<dbReference type="PANTHER" id="PTHR32089">
    <property type="entry name" value="METHYL-ACCEPTING CHEMOTAXIS PROTEIN MCPB"/>
    <property type="match status" value="1"/>
</dbReference>
<dbReference type="Proteomes" id="UP000766246">
    <property type="component" value="Unassembled WGS sequence"/>
</dbReference>
<dbReference type="PROSITE" id="PS50885">
    <property type="entry name" value="HAMP"/>
    <property type="match status" value="1"/>
</dbReference>
<protein>
    <submittedName>
        <fullName evidence="7">HAMP domain-containing protein</fullName>
    </submittedName>
</protein>
<dbReference type="Pfam" id="PF00672">
    <property type="entry name" value="HAMP"/>
    <property type="match status" value="1"/>
</dbReference>
<feature type="transmembrane region" description="Helical" evidence="4">
    <location>
        <begin position="23"/>
        <end position="45"/>
    </location>
</feature>
<dbReference type="EMBL" id="SVER01000014">
    <property type="protein sequence ID" value="MBE5919495.1"/>
    <property type="molecule type" value="Genomic_DNA"/>
</dbReference>
<dbReference type="InterPro" id="IPR003660">
    <property type="entry name" value="HAMP_dom"/>
</dbReference>
<comment type="similarity">
    <text evidence="2">Belongs to the methyl-accepting chemotaxis (MCP) protein family.</text>
</comment>
<dbReference type="CDD" id="cd06225">
    <property type="entry name" value="HAMP"/>
    <property type="match status" value="1"/>
</dbReference>
<dbReference type="Gene3D" id="1.10.287.950">
    <property type="entry name" value="Methyl-accepting chemotaxis protein"/>
    <property type="match status" value="1"/>
</dbReference>
<dbReference type="SMART" id="SM00304">
    <property type="entry name" value="HAMP"/>
    <property type="match status" value="1"/>
</dbReference>